<dbReference type="EMBL" id="JSAB01000376">
    <property type="protein sequence ID" value="RNF28236.1"/>
    <property type="molecule type" value="Genomic_DNA"/>
</dbReference>
<evidence type="ECO:0000256" key="6">
    <source>
        <dbReference type="ARBA" id="ARBA00022777"/>
    </source>
</evidence>
<dbReference type="EC" id="2.7.13.3" evidence="3"/>
<evidence type="ECO:0000256" key="2">
    <source>
        <dbReference type="ARBA" id="ARBA00004429"/>
    </source>
</evidence>
<name>A0A422QEG3_9BURK</name>
<keyword evidence="6" id="KW-0418">Kinase</keyword>
<dbReference type="Gene3D" id="3.30.565.10">
    <property type="entry name" value="Histidine kinase-like ATPase, C-terminal domain"/>
    <property type="match status" value="1"/>
</dbReference>
<dbReference type="PANTHER" id="PTHR43047">
    <property type="entry name" value="TWO-COMPONENT HISTIDINE PROTEIN KINASE"/>
    <property type="match status" value="1"/>
</dbReference>
<dbReference type="PANTHER" id="PTHR43047:SF72">
    <property type="entry name" value="OSMOSENSING HISTIDINE PROTEIN KINASE SLN1"/>
    <property type="match status" value="1"/>
</dbReference>
<evidence type="ECO:0000256" key="4">
    <source>
        <dbReference type="ARBA" id="ARBA00022553"/>
    </source>
</evidence>
<organism evidence="8 9">
    <name type="scientific">Massilia aurea</name>
    <dbReference type="NCBI Taxonomy" id="373040"/>
    <lineage>
        <taxon>Bacteria</taxon>
        <taxon>Pseudomonadati</taxon>
        <taxon>Pseudomonadota</taxon>
        <taxon>Betaproteobacteria</taxon>
        <taxon>Burkholderiales</taxon>
        <taxon>Oxalobacteraceae</taxon>
        <taxon>Telluria group</taxon>
        <taxon>Massilia</taxon>
    </lineage>
</organism>
<dbReference type="SMART" id="SM00387">
    <property type="entry name" value="HATPase_c"/>
    <property type="match status" value="1"/>
</dbReference>
<keyword evidence="5" id="KW-0808">Transferase</keyword>
<dbReference type="InterPro" id="IPR036890">
    <property type="entry name" value="HATPase_C_sf"/>
</dbReference>
<gene>
    <name evidence="8" type="ORF">NM04_24260</name>
</gene>
<dbReference type="Pfam" id="PF02518">
    <property type="entry name" value="HATPase_c"/>
    <property type="match status" value="1"/>
</dbReference>
<proteinExistence type="predicted"/>
<accession>A0A422QEG3</accession>
<sequence>NQMLDLARIEAGGAAELKLAAVALPPLVEQTLACLEGLGQSHRVRTDLAPDLPPLAADAQKMQQALTNIVSNSIKYSAPGTPITLQARLERRDGRLMVAVRVRDQGLGMTPQQQAQVFDAFYRVDRDSSVPGSGLGMTILKEIVDLHGGQITLESQLGVGTEVTLYLPPAITDEGPG</sequence>
<feature type="domain" description="Histidine kinase" evidence="7">
    <location>
        <begin position="1"/>
        <end position="171"/>
    </location>
</feature>
<evidence type="ECO:0000256" key="5">
    <source>
        <dbReference type="ARBA" id="ARBA00022679"/>
    </source>
</evidence>
<dbReference type="AlphaFoldDB" id="A0A422QEG3"/>
<dbReference type="InterPro" id="IPR004358">
    <property type="entry name" value="Sig_transdc_His_kin-like_C"/>
</dbReference>
<evidence type="ECO:0000256" key="3">
    <source>
        <dbReference type="ARBA" id="ARBA00012438"/>
    </source>
</evidence>
<evidence type="ECO:0000313" key="8">
    <source>
        <dbReference type="EMBL" id="RNF28236.1"/>
    </source>
</evidence>
<comment type="caution">
    <text evidence="8">The sequence shown here is derived from an EMBL/GenBank/DDBJ whole genome shotgun (WGS) entry which is preliminary data.</text>
</comment>
<dbReference type="CDD" id="cd00075">
    <property type="entry name" value="HATPase"/>
    <property type="match status" value="1"/>
</dbReference>
<evidence type="ECO:0000259" key="7">
    <source>
        <dbReference type="PROSITE" id="PS50109"/>
    </source>
</evidence>
<comment type="catalytic activity">
    <reaction evidence="1">
        <text>ATP + protein L-histidine = ADP + protein N-phospho-L-histidine.</text>
        <dbReference type="EC" id="2.7.13.3"/>
    </reaction>
</comment>
<dbReference type="SUPFAM" id="SSF55874">
    <property type="entry name" value="ATPase domain of HSP90 chaperone/DNA topoisomerase II/histidine kinase"/>
    <property type="match status" value="1"/>
</dbReference>
<dbReference type="GO" id="GO:0000155">
    <property type="term" value="F:phosphorelay sensor kinase activity"/>
    <property type="evidence" value="ECO:0007669"/>
    <property type="project" value="TreeGrafter"/>
</dbReference>
<feature type="non-terminal residue" evidence="8">
    <location>
        <position position="1"/>
    </location>
</feature>
<evidence type="ECO:0000313" key="9">
    <source>
        <dbReference type="Proteomes" id="UP000283254"/>
    </source>
</evidence>
<evidence type="ECO:0000256" key="1">
    <source>
        <dbReference type="ARBA" id="ARBA00000085"/>
    </source>
</evidence>
<comment type="subcellular location">
    <subcellularLocation>
        <location evidence="2">Cell inner membrane</location>
        <topology evidence="2">Multi-pass membrane protein</topology>
    </subcellularLocation>
</comment>
<dbReference type="FunFam" id="3.30.565.10:FF:000006">
    <property type="entry name" value="Sensor histidine kinase WalK"/>
    <property type="match status" value="1"/>
</dbReference>
<dbReference type="Proteomes" id="UP000283254">
    <property type="component" value="Unassembled WGS sequence"/>
</dbReference>
<keyword evidence="9" id="KW-1185">Reference proteome</keyword>
<dbReference type="PRINTS" id="PR00344">
    <property type="entry name" value="BCTRLSENSOR"/>
</dbReference>
<dbReference type="GO" id="GO:0005886">
    <property type="term" value="C:plasma membrane"/>
    <property type="evidence" value="ECO:0007669"/>
    <property type="project" value="UniProtKB-SubCell"/>
</dbReference>
<dbReference type="InterPro" id="IPR005467">
    <property type="entry name" value="His_kinase_dom"/>
</dbReference>
<dbReference type="InterPro" id="IPR003594">
    <property type="entry name" value="HATPase_dom"/>
</dbReference>
<dbReference type="GO" id="GO:0009927">
    <property type="term" value="F:histidine phosphotransfer kinase activity"/>
    <property type="evidence" value="ECO:0007669"/>
    <property type="project" value="TreeGrafter"/>
</dbReference>
<dbReference type="OrthoDB" id="9768069at2"/>
<dbReference type="RefSeq" id="WP_148044144.1">
    <property type="nucleotide sequence ID" value="NZ_JSAB01000376.1"/>
</dbReference>
<reference evidence="8" key="1">
    <citation type="submission" date="2014-10" db="EMBL/GenBank/DDBJ databases">
        <title>Massilia sp. genome.</title>
        <authorList>
            <person name="Xu B."/>
            <person name="Dai L."/>
            <person name="Huang Z."/>
        </authorList>
    </citation>
    <scope>NUCLEOTIDE SEQUENCE [LARGE SCALE GENOMIC DNA]</scope>
    <source>
        <strain evidence="8">CFS-1</strain>
    </source>
</reference>
<protein>
    <recommendedName>
        <fullName evidence="3">histidine kinase</fullName>
        <ecNumber evidence="3">2.7.13.3</ecNumber>
    </recommendedName>
</protein>
<dbReference type="PROSITE" id="PS50109">
    <property type="entry name" value="HIS_KIN"/>
    <property type="match status" value="1"/>
</dbReference>
<keyword evidence="4" id="KW-0597">Phosphoprotein</keyword>